<dbReference type="Proteomes" id="UP000193870">
    <property type="component" value="Unassembled WGS sequence"/>
</dbReference>
<dbReference type="Pfam" id="PF01594">
    <property type="entry name" value="AI-2E_transport"/>
    <property type="match status" value="1"/>
</dbReference>
<evidence type="ECO:0000256" key="4">
    <source>
        <dbReference type="ARBA" id="ARBA00022989"/>
    </source>
</evidence>
<dbReference type="AlphaFoldDB" id="A0A1Y5RWV8"/>
<dbReference type="InterPro" id="IPR002549">
    <property type="entry name" value="AI-2E-like"/>
</dbReference>
<dbReference type="EMBL" id="FWFV01000002">
    <property type="protein sequence ID" value="SLN27323.1"/>
    <property type="molecule type" value="Genomic_DNA"/>
</dbReference>
<dbReference type="GO" id="GO:0016020">
    <property type="term" value="C:membrane"/>
    <property type="evidence" value="ECO:0007669"/>
    <property type="project" value="UniProtKB-SubCell"/>
</dbReference>
<keyword evidence="3 6" id="KW-0812">Transmembrane</keyword>
<name>A0A1Y5RWV8_9RHOB</name>
<feature type="transmembrane region" description="Helical" evidence="6">
    <location>
        <begin position="203"/>
        <end position="224"/>
    </location>
</feature>
<feature type="transmembrane region" description="Helical" evidence="6">
    <location>
        <begin position="65"/>
        <end position="86"/>
    </location>
</feature>
<keyword evidence="5 6" id="KW-0472">Membrane</keyword>
<comment type="similarity">
    <text evidence="2">Belongs to the autoinducer-2 exporter (AI-2E) (TC 2.A.86) family.</text>
</comment>
<proteinExistence type="inferred from homology"/>
<feature type="transmembrane region" description="Helical" evidence="6">
    <location>
        <begin position="306"/>
        <end position="332"/>
    </location>
</feature>
<dbReference type="PANTHER" id="PTHR21716">
    <property type="entry name" value="TRANSMEMBRANE PROTEIN"/>
    <property type="match status" value="1"/>
</dbReference>
<dbReference type="PANTHER" id="PTHR21716:SF64">
    <property type="entry name" value="AI-2 TRANSPORT PROTEIN TQSA"/>
    <property type="match status" value="1"/>
</dbReference>
<organism evidence="7 8">
    <name type="scientific">Palleronia marisminoris</name>
    <dbReference type="NCBI Taxonomy" id="315423"/>
    <lineage>
        <taxon>Bacteria</taxon>
        <taxon>Pseudomonadati</taxon>
        <taxon>Pseudomonadota</taxon>
        <taxon>Alphaproteobacteria</taxon>
        <taxon>Rhodobacterales</taxon>
        <taxon>Roseobacteraceae</taxon>
        <taxon>Palleronia</taxon>
    </lineage>
</organism>
<protein>
    <submittedName>
        <fullName evidence="7">AI-2 transport protein TqsA</fullName>
    </submittedName>
</protein>
<feature type="transmembrane region" description="Helical" evidence="6">
    <location>
        <begin position="265"/>
        <end position="286"/>
    </location>
</feature>
<evidence type="ECO:0000256" key="3">
    <source>
        <dbReference type="ARBA" id="ARBA00022692"/>
    </source>
</evidence>
<accession>A0A1Y5RWV8</accession>
<evidence type="ECO:0000256" key="6">
    <source>
        <dbReference type="SAM" id="Phobius"/>
    </source>
</evidence>
<evidence type="ECO:0000313" key="8">
    <source>
        <dbReference type="Proteomes" id="UP000193870"/>
    </source>
</evidence>
<feature type="transmembrane region" description="Helical" evidence="6">
    <location>
        <begin position="33"/>
        <end position="53"/>
    </location>
</feature>
<keyword evidence="4 6" id="KW-1133">Transmembrane helix</keyword>
<sequence length="351" mass="37160">MIGDSGLKLSRLTYGLALTLMIGWLLWVGQSVLIPIIAALIAVYVLSSGAEAMGRIPPFGRVPVVWRRALVVLGFALAVVGLFTLVSRNLTLVVSALPRYEDNLDALVDRGASLLGLEDEPSWASLRQVTFDQISTRALVGPALMSLQGIGSTLFLVVLYASFFMAERGAFTAKLITAAGSADDGARAMSLVHRINERIGGYLFVKTVLNVILGALSYVIMLLIGIEFALFWAVLIGFFNYIPYIGSAAGVAFPVLLSLAQFGSFLGAGAVLIALSAAQVLVGGYLEPRMMGQTFNLSPFVVVVALSVWGALWGLAGAILAVPMTASLVLVLAEINQTRPLAVMLSANGRV</sequence>
<gene>
    <name evidence="7" type="primary">tqsA_3</name>
    <name evidence="7" type="ORF">PAM7066_01072</name>
</gene>
<evidence type="ECO:0000256" key="1">
    <source>
        <dbReference type="ARBA" id="ARBA00004141"/>
    </source>
</evidence>
<reference evidence="7 8" key="1">
    <citation type="submission" date="2017-03" db="EMBL/GenBank/DDBJ databases">
        <authorList>
            <person name="Afonso C.L."/>
            <person name="Miller P.J."/>
            <person name="Scott M.A."/>
            <person name="Spackman E."/>
            <person name="Goraichik I."/>
            <person name="Dimitrov K.M."/>
            <person name="Suarez D.L."/>
            <person name="Swayne D.E."/>
        </authorList>
    </citation>
    <scope>NUCLEOTIDE SEQUENCE [LARGE SCALE GENOMIC DNA]</scope>
    <source>
        <strain evidence="7 8">CECT 7066</strain>
    </source>
</reference>
<evidence type="ECO:0000256" key="2">
    <source>
        <dbReference type="ARBA" id="ARBA00009773"/>
    </source>
</evidence>
<dbReference type="STRING" id="315423.SAMN04488020_102209"/>
<dbReference type="GO" id="GO:0055085">
    <property type="term" value="P:transmembrane transport"/>
    <property type="evidence" value="ECO:0007669"/>
    <property type="project" value="TreeGrafter"/>
</dbReference>
<feature type="transmembrane region" description="Helical" evidence="6">
    <location>
        <begin position="230"/>
        <end position="253"/>
    </location>
</feature>
<comment type="subcellular location">
    <subcellularLocation>
        <location evidence="1">Membrane</location>
        <topology evidence="1">Multi-pass membrane protein</topology>
    </subcellularLocation>
</comment>
<feature type="transmembrane region" description="Helical" evidence="6">
    <location>
        <begin position="145"/>
        <end position="166"/>
    </location>
</feature>
<keyword evidence="8" id="KW-1185">Reference proteome</keyword>
<evidence type="ECO:0000313" key="7">
    <source>
        <dbReference type="EMBL" id="SLN27323.1"/>
    </source>
</evidence>
<evidence type="ECO:0000256" key="5">
    <source>
        <dbReference type="ARBA" id="ARBA00023136"/>
    </source>
</evidence>